<dbReference type="CDD" id="cd00303">
    <property type="entry name" value="retropepsin_like"/>
    <property type="match status" value="1"/>
</dbReference>
<dbReference type="Gene3D" id="2.40.70.10">
    <property type="entry name" value="Acid Proteases"/>
    <property type="match status" value="1"/>
</dbReference>
<evidence type="ECO:0000256" key="1">
    <source>
        <dbReference type="SAM" id="MobiDB-lite"/>
    </source>
</evidence>
<dbReference type="Pfam" id="PF03732">
    <property type="entry name" value="Retrotrans_gag"/>
    <property type="match status" value="1"/>
</dbReference>
<gene>
    <name evidence="3" type="ORF">Tco_0953376</name>
</gene>
<dbReference type="Proteomes" id="UP001151760">
    <property type="component" value="Unassembled WGS sequence"/>
</dbReference>
<accession>A0ABQ5DZP0</accession>
<sequence length="831" mass="96663">MLIFLSFFRVNSADIFTLITSITVNGKNAYELKGKFLDDLHNNVFGETNREDAIKHIEYFLKIVDPIDLPNVNHDKLRVVVFPTSLVGGARRWFDEIKGSIDRSDEIEPTNEESSDLEETDDDDEQEISEIFRIETNLFNYETPLCEEFKEFTYILKIDPGLFTKDIEGFKTYEDYKDCWIYEWNKDVSWVHEKPWMENGTWKEPKPDYEWYDALKDGKLKEEAFRNKAIMEGLINDGDELNNEGWRSWDNFDNTNGDHSEWEYKNEDGENEKRKLSDDDTRELSVCQIRRFVMIKYSFKDDEKYVAIKGDEYDDFASTNEEECMTKSSTKDLFTPFEEPERVFHSTRMLFKTTSLDYSSSSELDLFFDLENQKIARPKIDDKAYFKLKGQFLKELRDNTFNGSDNEDANEHIEKVLKIGNLFHISEEILKNKFLSKYYPPARTIKKMEEINNFQQEPDETLYQAWERFNEILIRCPQHYLTDMQEVILFYKGLNVPTRQILDSNGVIPTMKAADAKKAIQDIADHSQKWHNGTSTRTRSTDTSDGLAAIQAQLNNLGRKIKKVNERVYAAQLRCESCNKPHYTKDCPLNEEGKIVEEAYYTQFGVPFPQGGRYRATALGFYQRDNRNHSHDENSNLIKEIRAATDADIRNKGASIKALEIQIGQMSKPTRYAVSSHQNIIQFFKPSQSIIPFLNRLIDDSYEEKEALKKLLMERPRMGYQIEALMNVHDSAILEDSLPPKEKDSGSFTIPYYINNICYEKALADLGASVSVMPYSNFSNLGLGEMTPTKLIIELAYRTIKRPKGIAENVLVDIDKFLFPVDFVVLDMLED</sequence>
<proteinExistence type="predicted"/>
<dbReference type="InterPro" id="IPR005162">
    <property type="entry name" value="Retrotrans_gag_dom"/>
</dbReference>
<dbReference type="PANTHER" id="PTHR33067:SF9">
    <property type="entry name" value="RNA-DIRECTED DNA POLYMERASE"/>
    <property type="match status" value="1"/>
</dbReference>
<organism evidence="3 4">
    <name type="scientific">Tanacetum coccineum</name>
    <dbReference type="NCBI Taxonomy" id="301880"/>
    <lineage>
        <taxon>Eukaryota</taxon>
        <taxon>Viridiplantae</taxon>
        <taxon>Streptophyta</taxon>
        <taxon>Embryophyta</taxon>
        <taxon>Tracheophyta</taxon>
        <taxon>Spermatophyta</taxon>
        <taxon>Magnoliopsida</taxon>
        <taxon>eudicotyledons</taxon>
        <taxon>Gunneridae</taxon>
        <taxon>Pentapetalae</taxon>
        <taxon>asterids</taxon>
        <taxon>campanulids</taxon>
        <taxon>Asterales</taxon>
        <taxon>Asteraceae</taxon>
        <taxon>Asteroideae</taxon>
        <taxon>Anthemideae</taxon>
        <taxon>Anthemidinae</taxon>
        <taxon>Tanacetum</taxon>
    </lineage>
</organism>
<name>A0ABQ5DZP0_9ASTR</name>
<keyword evidence="4" id="KW-1185">Reference proteome</keyword>
<reference evidence="3" key="1">
    <citation type="journal article" date="2022" name="Int. J. Mol. Sci.">
        <title>Draft Genome of Tanacetum Coccineum: Genomic Comparison of Closely Related Tanacetum-Family Plants.</title>
        <authorList>
            <person name="Yamashiro T."/>
            <person name="Shiraishi A."/>
            <person name="Nakayama K."/>
            <person name="Satake H."/>
        </authorList>
    </citation>
    <scope>NUCLEOTIDE SEQUENCE</scope>
</reference>
<evidence type="ECO:0000313" key="3">
    <source>
        <dbReference type="EMBL" id="GJT44661.1"/>
    </source>
</evidence>
<evidence type="ECO:0000313" key="4">
    <source>
        <dbReference type="Proteomes" id="UP001151760"/>
    </source>
</evidence>
<feature type="domain" description="Retrotransposon gag" evidence="2">
    <location>
        <begin position="430"/>
        <end position="495"/>
    </location>
</feature>
<comment type="caution">
    <text evidence="3">The sequence shown here is derived from an EMBL/GenBank/DDBJ whole genome shotgun (WGS) entry which is preliminary data.</text>
</comment>
<dbReference type="EMBL" id="BQNB010015832">
    <property type="protein sequence ID" value="GJT44661.1"/>
    <property type="molecule type" value="Genomic_DNA"/>
</dbReference>
<feature type="region of interest" description="Disordered" evidence="1">
    <location>
        <begin position="104"/>
        <end position="125"/>
    </location>
</feature>
<feature type="compositionally biased region" description="Acidic residues" evidence="1">
    <location>
        <begin position="107"/>
        <end position="125"/>
    </location>
</feature>
<reference evidence="3" key="2">
    <citation type="submission" date="2022-01" db="EMBL/GenBank/DDBJ databases">
        <authorList>
            <person name="Yamashiro T."/>
            <person name="Shiraishi A."/>
            <person name="Satake H."/>
            <person name="Nakayama K."/>
        </authorList>
    </citation>
    <scope>NUCLEOTIDE SEQUENCE</scope>
</reference>
<dbReference type="InterPro" id="IPR021109">
    <property type="entry name" value="Peptidase_aspartic_dom_sf"/>
</dbReference>
<dbReference type="PANTHER" id="PTHR33067">
    <property type="entry name" value="RNA-DIRECTED DNA POLYMERASE-RELATED"/>
    <property type="match status" value="1"/>
</dbReference>
<evidence type="ECO:0000259" key="2">
    <source>
        <dbReference type="Pfam" id="PF03732"/>
    </source>
</evidence>
<protein>
    <recommendedName>
        <fullName evidence="2">Retrotransposon gag domain-containing protein</fullName>
    </recommendedName>
</protein>